<dbReference type="PANTHER" id="PTHR12775">
    <property type="entry name" value="PROTEIN C20ORF43 HOMOLOG"/>
    <property type="match status" value="1"/>
</dbReference>
<evidence type="ECO:0000256" key="1">
    <source>
        <dbReference type="ARBA" id="ARBA00009885"/>
    </source>
</evidence>
<dbReference type="Pfam" id="PF04641">
    <property type="entry name" value="Rtf2"/>
    <property type="match status" value="2"/>
</dbReference>
<sequence length="375" mass="39709">MGNDGGSIPKRGELVRTKQKRTREDDADRVRQLWAFCALSKVCLPLPLRSLCLAAKLTTTLYVRPHSQQPLREPIVSCPLGRLYNKEALIAHLLNPPTAADPHSPFGSDGQLVAGHIRSLKDVVTLRLTPNPALSPSASASSSSAEPAPAAAHGAGMGADRAPPAQFVCPISLREMNGATKFVYRRPCGCVVSDAALREMRRGADKKGLAGDGDAGGELSDERVCPVDGAASAEPEEWVVLNPKGEEAERVRERWEAKKVREKEEKKALKAAKRKAAGAEGGDGDEAGRAAGGKKARKDDAKAAAAHAQAKAAAPAVKAGASVPQLSATLAAKLAEQKKQQSPAIASLYAKKTDNEMKDSDGRSNWMTIGSYSRF</sequence>
<dbReference type="InterPro" id="IPR006735">
    <property type="entry name" value="Rtf2"/>
</dbReference>
<evidence type="ECO:0000313" key="4">
    <source>
        <dbReference type="Proteomes" id="UP001342314"/>
    </source>
</evidence>
<dbReference type="EMBL" id="BQKY01000006">
    <property type="protein sequence ID" value="GJN90050.1"/>
    <property type="molecule type" value="Genomic_DNA"/>
</dbReference>
<dbReference type="GO" id="GO:0006274">
    <property type="term" value="P:DNA replication termination"/>
    <property type="evidence" value="ECO:0007669"/>
    <property type="project" value="TreeGrafter"/>
</dbReference>
<reference evidence="3 4" key="1">
    <citation type="submission" date="2021-12" db="EMBL/GenBank/DDBJ databases">
        <title>High titer production of polyol ester of fatty acids by Rhodotorula paludigena BS15 towards product separation-free biomass refinery.</title>
        <authorList>
            <person name="Mano J."/>
            <person name="Ono H."/>
            <person name="Tanaka T."/>
            <person name="Naito K."/>
            <person name="Sushida H."/>
            <person name="Ike M."/>
            <person name="Tokuyasu K."/>
            <person name="Kitaoka M."/>
        </authorList>
    </citation>
    <scope>NUCLEOTIDE SEQUENCE [LARGE SCALE GENOMIC DNA]</scope>
    <source>
        <strain evidence="3 4">BS15</strain>
    </source>
</reference>
<dbReference type="CDD" id="cd16653">
    <property type="entry name" value="RING-like_Rtf2"/>
    <property type="match status" value="1"/>
</dbReference>
<dbReference type="PANTHER" id="PTHR12775:SF0">
    <property type="entry name" value="REPLICATION TERMINATION FACTOR 2"/>
    <property type="match status" value="1"/>
</dbReference>
<comment type="similarity">
    <text evidence="1">Belongs to the rtf2 family.</text>
</comment>
<protein>
    <recommendedName>
        <fullName evidence="5">Replication termination factor 2</fullName>
    </recommendedName>
</protein>
<feature type="compositionally biased region" description="Low complexity" evidence="2">
    <location>
        <begin position="303"/>
        <end position="320"/>
    </location>
</feature>
<comment type="caution">
    <text evidence="3">The sequence shown here is derived from an EMBL/GenBank/DDBJ whole genome shotgun (WGS) entry which is preliminary data.</text>
</comment>
<evidence type="ECO:0000313" key="3">
    <source>
        <dbReference type="EMBL" id="GJN90050.1"/>
    </source>
</evidence>
<feature type="region of interest" description="Disordered" evidence="2">
    <location>
        <begin position="1"/>
        <end position="23"/>
    </location>
</feature>
<keyword evidence="4" id="KW-1185">Reference proteome</keyword>
<feature type="compositionally biased region" description="Low complexity" evidence="2">
    <location>
        <begin position="134"/>
        <end position="152"/>
    </location>
</feature>
<name>A0AAV5GBY1_9BASI</name>
<feature type="compositionally biased region" description="Basic and acidic residues" evidence="2">
    <location>
        <begin position="257"/>
        <end position="268"/>
    </location>
</feature>
<dbReference type="InterPro" id="IPR027799">
    <property type="entry name" value="Rtf2_RING-finger"/>
</dbReference>
<organism evidence="3 4">
    <name type="scientific">Rhodotorula paludigena</name>
    <dbReference type="NCBI Taxonomy" id="86838"/>
    <lineage>
        <taxon>Eukaryota</taxon>
        <taxon>Fungi</taxon>
        <taxon>Dikarya</taxon>
        <taxon>Basidiomycota</taxon>
        <taxon>Pucciniomycotina</taxon>
        <taxon>Microbotryomycetes</taxon>
        <taxon>Sporidiobolales</taxon>
        <taxon>Sporidiobolaceae</taxon>
        <taxon>Rhodotorula</taxon>
    </lineage>
</organism>
<evidence type="ECO:0000256" key="2">
    <source>
        <dbReference type="SAM" id="MobiDB-lite"/>
    </source>
</evidence>
<gene>
    <name evidence="3" type="ORF">Rhopal_003048-T1</name>
</gene>
<dbReference type="Proteomes" id="UP001342314">
    <property type="component" value="Unassembled WGS sequence"/>
</dbReference>
<feature type="region of interest" description="Disordered" evidence="2">
    <location>
        <begin position="257"/>
        <end position="320"/>
    </location>
</feature>
<evidence type="ECO:0008006" key="5">
    <source>
        <dbReference type="Google" id="ProtNLM"/>
    </source>
</evidence>
<dbReference type="AlphaFoldDB" id="A0AAV5GBY1"/>
<dbReference type="GO" id="GO:0005634">
    <property type="term" value="C:nucleus"/>
    <property type="evidence" value="ECO:0007669"/>
    <property type="project" value="TreeGrafter"/>
</dbReference>
<proteinExistence type="inferred from homology"/>
<accession>A0AAV5GBY1</accession>
<feature type="compositionally biased region" description="Basic and acidic residues" evidence="2">
    <location>
        <begin position="10"/>
        <end position="23"/>
    </location>
</feature>
<feature type="region of interest" description="Disordered" evidence="2">
    <location>
        <begin position="134"/>
        <end position="160"/>
    </location>
</feature>